<dbReference type="EMBL" id="CP141261">
    <property type="protein sequence ID" value="WRL63177.1"/>
    <property type="molecule type" value="Genomic_DNA"/>
</dbReference>
<feature type="compositionally biased region" description="Low complexity" evidence="1">
    <location>
        <begin position="261"/>
        <end position="274"/>
    </location>
</feature>
<feature type="compositionally biased region" description="Basic residues" evidence="1">
    <location>
        <begin position="276"/>
        <end position="292"/>
    </location>
</feature>
<name>A0ABZ1AX79_9ACTN</name>
<dbReference type="RefSeq" id="WP_324274514.1">
    <property type="nucleotide sequence ID" value="NZ_CP141261.1"/>
</dbReference>
<dbReference type="Proteomes" id="UP001324287">
    <property type="component" value="Chromosome"/>
</dbReference>
<reference evidence="3 4" key="1">
    <citation type="submission" date="2023-12" db="EMBL/GenBank/DDBJ databases">
        <title>Blastococcus brunescens sp. nov., an actonobacterium isolated from sandstone collected in sahara desert.</title>
        <authorList>
            <person name="Gtari M."/>
            <person name="Ghodhbane F."/>
        </authorList>
    </citation>
    <scope>NUCLEOTIDE SEQUENCE [LARGE SCALE GENOMIC DNA]</scope>
    <source>
        <strain evidence="3 4">BMG 8361</strain>
    </source>
</reference>
<feature type="domain" description="DUF5667" evidence="2">
    <location>
        <begin position="16"/>
        <end position="64"/>
    </location>
</feature>
<dbReference type="Pfam" id="PF18915">
    <property type="entry name" value="DUF5667"/>
    <property type="match status" value="1"/>
</dbReference>
<proteinExistence type="predicted"/>
<gene>
    <name evidence="3" type="ORF">U6N30_25830</name>
</gene>
<protein>
    <submittedName>
        <fullName evidence="3">DUF5667 domain-containing protein</fullName>
    </submittedName>
</protein>
<evidence type="ECO:0000256" key="1">
    <source>
        <dbReference type="SAM" id="MobiDB-lite"/>
    </source>
</evidence>
<evidence type="ECO:0000313" key="4">
    <source>
        <dbReference type="Proteomes" id="UP001324287"/>
    </source>
</evidence>
<feature type="compositionally biased region" description="Low complexity" evidence="1">
    <location>
        <begin position="242"/>
        <end position="253"/>
    </location>
</feature>
<organism evidence="3 4">
    <name type="scientific">Blastococcus brunescens</name>
    <dbReference type="NCBI Taxonomy" id="1564165"/>
    <lineage>
        <taxon>Bacteria</taxon>
        <taxon>Bacillati</taxon>
        <taxon>Actinomycetota</taxon>
        <taxon>Actinomycetes</taxon>
        <taxon>Geodermatophilales</taxon>
        <taxon>Geodermatophilaceae</taxon>
        <taxon>Blastococcus</taxon>
    </lineage>
</organism>
<dbReference type="InterPro" id="IPR043725">
    <property type="entry name" value="DUF5667"/>
</dbReference>
<evidence type="ECO:0000259" key="2">
    <source>
        <dbReference type="Pfam" id="PF18915"/>
    </source>
</evidence>
<feature type="region of interest" description="Disordered" evidence="1">
    <location>
        <begin position="198"/>
        <end position="312"/>
    </location>
</feature>
<evidence type="ECO:0000313" key="3">
    <source>
        <dbReference type="EMBL" id="WRL63177.1"/>
    </source>
</evidence>
<keyword evidence="4" id="KW-1185">Reference proteome</keyword>
<accession>A0ABZ1AX79</accession>
<feature type="compositionally biased region" description="Low complexity" evidence="1">
    <location>
        <begin position="222"/>
        <end position="235"/>
    </location>
</feature>
<sequence>MAVTALAGLVAVADGARPGDVLYDLKRGTEQTQLALAGDSRGRTLLDFASTRLDEVAALVGEGGTALPATPAGDDGATVSAAAGDASLVVETLQTMDEQTTDGAAWLTDRAVETGGTGPLEDLARWTTGQAGELADLQSRMPAEASDAAAQSLTLLAGISARTAGLQAALACPGGPAVAGTDALGPVPAPAPPPCPFLRPHRTAAPPTRKPVVRPRDHPAGDHPGAADGARAPVPGSGGGAPTPTAPTQTSPRLPAPSLPLPRCRCPAAVAVAPRPHPRRSSSSRRWARSRCARPAGDHRLLTPGLLPFRSR</sequence>